<accession>A0A4Q1CJY1</accession>
<dbReference type="AlphaFoldDB" id="A0A4Q1CJY1"/>
<evidence type="ECO:0000313" key="1">
    <source>
        <dbReference type="EMBL" id="RXK60936.1"/>
    </source>
</evidence>
<dbReference type="EMBL" id="SDHW01000002">
    <property type="protein sequence ID" value="RXK60936.1"/>
    <property type="molecule type" value="Genomic_DNA"/>
</dbReference>
<comment type="caution">
    <text evidence="1">The sequence shown here is derived from an EMBL/GenBank/DDBJ whole genome shotgun (WGS) entry which is preliminary data.</text>
</comment>
<name>A0A4Q1CJY1_9BACT</name>
<organism evidence="1 2">
    <name type="scientific">Lacibacter luteus</name>
    <dbReference type="NCBI Taxonomy" id="2508719"/>
    <lineage>
        <taxon>Bacteria</taxon>
        <taxon>Pseudomonadati</taxon>
        <taxon>Bacteroidota</taxon>
        <taxon>Chitinophagia</taxon>
        <taxon>Chitinophagales</taxon>
        <taxon>Chitinophagaceae</taxon>
        <taxon>Lacibacter</taxon>
    </lineage>
</organism>
<protein>
    <submittedName>
        <fullName evidence="1">Uncharacterized protein</fullName>
    </submittedName>
</protein>
<keyword evidence="2" id="KW-1185">Reference proteome</keyword>
<dbReference type="Proteomes" id="UP000290204">
    <property type="component" value="Unassembled WGS sequence"/>
</dbReference>
<gene>
    <name evidence="1" type="ORF">ESA94_10800</name>
</gene>
<sequence length="109" mass="12843">MSNYDNNIIPQLNIELSLELPEKLSMTELEEQLTQHINQLINTDFEKLVYYLYRIDVNEAKMKQLLQQQQGENAAQLLARLIIDRQLQKIKSRAEHKSNTADDDSAERW</sequence>
<proteinExistence type="predicted"/>
<reference evidence="1 2" key="1">
    <citation type="submission" date="2019-01" db="EMBL/GenBank/DDBJ databases">
        <title>Lacibacter sp. strain TTM-7.</title>
        <authorList>
            <person name="Chen W.-M."/>
        </authorList>
    </citation>
    <scope>NUCLEOTIDE SEQUENCE [LARGE SCALE GENOMIC DNA]</scope>
    <source>
        <strain evidence="1 2">TTM-7</strain>
    </source>
</reference>
<dbReference type="OrthoDB" id="711735at2"/>
<evidence type="ECO:0000313" key="2">
    <source>
        <dbReference type="Proteomes" id="UP000290204"/>
    </source>
</evidence>
<dbReference type="RefSeq" id="WP_129130897.1">
    <property type="nucleotide sequence ID" value="NZ_SDHW01000002.1"/>
</dbReference>